<dbReference type="Proteomes" id="UP000050865">
    <property type="component" value="Unassembled WGS sequence"/>
</dbReference>
<dbReference type="PANTHER" id="PTHR48094:SF11">
    <property type="entry name" value="GLUTATHIONE-INDEPENDENT GLYOXALASE HSP31-RELATED"/>
    <property type="match status" value="1"/>
</dbReference>
<name>A0A0R2FB40_9LACO</name>
<dbReference type="AlphaFoldDB" id="A0A0R2FB40"/>
<dbReference type="GO" id="GO:0005737">
    <property type="term" value="C:cytoplasm"/>
    <property type="evidence" value="ECO:0007669"/>
    <property type="project" value="TreeGrafter"/>
</dbReference>
<dbReference type="STRING" id="1423730.FC75_GL001801"/>
<dbReference type="PANTHER" id="PTHR48094">
    <property type="entry name" value="PROTEIN/NUCLEIC ACID DEGLYCASE DJ-1-RELATED"/>
    <property type="match status" value="1"/>
</dbReference>
<dbReference type="GO" id="GO:0019243">
    <property type="term" value="P:methylglyoxal catabolic process to D-lactate via S-lactoyl-glutathione"/>
    <property type="evidence" value="ECO:0007669"/>
    <property type="project" value="TreeGrafter"/>
</dbReference>
<keyword evidence="2" id="KW-0456">Lyase</keyword>
<evidence type="ECO:0000256" key="3">
    <source>
        <dbReference type="ARBA" id="ARBA00038493"/>
    </source>
</evidence>
<keyword evidence="5" id="KW-1185">Reference proteome</keyword>
<dbReference type="InterPro" id="IPR029062">
    <property type="entry name" value="Class_I_gatase-like"/>
</dbReference>
<organism evidence="4 5">
    <name type="scientific">Lacticaseibacillus camelliae DSM 22697 = JCM 13995</name>
    <dbReference type="NCBI Taxonomy" id="1423730"/>
    <lineage>
        <taxon>Bacteria</taxon>
        <taxon>Bacillati</taxon>
        <taxon>Bacillota</taxon>
        <taxon>Bacilli</taxon>
        <taxon>Lactobacillales</taxon>
        <taxon>Lactobacillaceae</taxon>
        <taxon>Lacticaseibacillus</taxon>
    </lineage>
</organism>
<reference evidence="4 5" key="1">
    <citation type="journal article" date="2015" name="Genome Announc.">
        <title>Expanding the biotechnology potential of lactobacilli through comparative genomics of 213 strains and associated genera.</title>
        <authorList>
            <person name="Sun Z."/>
            <person name="Harris H.M."/>
            <person name="McCann A."/>
            <person name="Guo C."/>
            <person name="Argimon S."/>
            <person name="Zhang W."/>
            <person name="Yang X."/>
            <person name="Jeffery I.B."/>
            <person name="Cooney J.C."/>
            <person name="Kagawa T.F."/>
            <person name="Liu W."/>
            <person name="Song Y."/>
            <person name="Salvetti E."/>
            <person name="Wrobel A."/>
            <person name="Rasinkangas P."/>
            <person name="Parkhill J."/>
            <person name="Rea M.C."/>
            <person name="O'Sullivan O."/>
            <person name="Ritari J."/>
            <person name="Douillard F.P."/>
            <person name="Paul Ross R."/>
            <person name="Yang R."/>
            <person name="Briner A.E."/>
            <person name="Felis G.E."/>
            <person name="de Vos W.M."/>
            <person name="Barrangou R."/>
            <person name="Klaenhammer T.R."/>
            <person name="Caufield P.W."/>
            <person name="Cui Y."/>
            <person name="Zhang H."/>
            <person name="O'Toole P.W."/>
        </authorList>
    </citation>
    <scope>NUCLEOTIDE SEQUENCE [LARGE SCALE GENOMIC DNA]</scope>
    <source>
        <strain evidence="4 5">DSM 22697</strain>
    </source>
</reference>
<dbReference type="CDD" id="cd03141">
    <property type="entry name" value="GATase1_Hsp31_like"/>
    <property type="match status" value="1"/>
</dbReference>
<evidence type="ECO:0000256" key="2">
    <source>
        <dbReference type="ARBA" id="ARBA00023239"/>
    </source>
</evidence>
<accession>A0A0R2FB40</accession>
<evidence type="ECO:0000256" key="1">
    <source>
        <dbReference type="ARBA" id="ARBA00023016"/>
    </source>
</evidence>
<dbReference type="SUPFAM" id="SSF52317">
    <property type="entry name" value="Class I glutamine amidotransferase-like"/>
    <property type="match status" value="1"/>
</dbReference>
<dbReference type="InterPro" id="IPR050325">
    <property type="entry name" value="Prot/Nucl_acid_deglycase"/>
</dbReference>
<proteinExistence type="inferred from homology"/>
<keyword evidence="1" id="KW-0346">Stress response</keyword>
<dbReference type="EMBL" id="AYZJ01000032">
    <property type="protein sequence ID" value="KRN22522.1"/>
    <property type="molecule type" value="Genomic_DNA"/>
</dbReference>
<evidence type="ECO:0000313" key="5">
    <source>
        <dbReference type="Proteomes" id="UP000050865"/>
    </source>
</evidence>
<dbReference type="PATRIC" id="fig|1423730.4.peg.1876"/>
<dbReference type="Gene3D" id="3.40.50.880">
    <property type="match status" value="1"/>
</dbReference>
<protein>
    <submittedName>
        <fullName evidence="4">DJ-1 PfpI family protein</fullName>
    </submittedName>
</protein>
<comment type="similarity">
    <text evidence="3">Belongs to the peptidase C56 family. HSP31-like subfamily.</text>
</comment>
<gene>
    <name evidence="4" type="ORF">FC75_GL001801</name>
</gene>
<dbReference type="GO" id="GO:0019172">
    <property type="term" value="F:glyoxalase III activity"/>
    <property type="evidence" value="ECO:0007669"/>
    <property type="project" value="TreeGrafter"/>
</dbReference>
<evidence type="ECO:0000313" key="4">
    <source>
        <dbReference type="EMBL" id="KRN22522.1"/>
    </source>
</evidence>
<comment type="caution">
    <text evidence="4">The sequence shown here is derived from an EMBL/GenBank/DDBJ whole genome shotgun (WGS) entry which is preliminary data.</text>
</comment>
<sequence>MVLKKILVVLTNTTQFTKKPEATGLWLGEATEFVDIMASHYQIDYVSPQGGYVPLDPRSLKAADAAVLARYRDREFQRNALCDTLAPGVINPTDYAAIYYTGGHGVMFDFPENPALQTIAQQIYASGGYVTSVCHGIAGLLNLRDDQGQYLIAGRHVTGFTTQEEILSQKRGLVPFLNEKVAADRGAHFDKKVPFRPFAIKDGQLITGQNPWSVKSVANTLLQALAGTN</sequence>